<organism evidence="5 6">
    <name type="scientific">Hypsibius exemplaris</name>
    <name type="common">Freshwater tardigrade</name>
    <dbReference type="NCBI Taxonomy" id="2072580"/>
    <lineage>
        <taxon>Eukaryota</taxon>
        <taxon>Metazoa</taxon>
        <taxon>Ecdysozoa</taxon>
        <taxon>Tardigrada</taxon>
        <taxon>Eutardigrada</taxon>
        <taxon>Parachela</taxon>
        <taxon>Hypsibioidea</taxon>
        <taxon>Hypsibiidae</taxon>
        <taxon>Hypsibius</taxon>
    </lineage>
</organism>
<dbReference type="GO" id="GO:0051793">
    <property type="term" value="P:medium-chain fatty acid catabolic process"/>
    <property type="evidence" value="ECO:0007669"/>
    <property type="project" value="TreeGrafter"/>
</dbReference>
<dbReference type="InterPro" id="IPR000073">
    <property type="entry name" value="AB_hydrolase_1"/>
</dbReference>
<gene>
    <name evidence="5" type="ORF">BV898_01573</name>
</gene>
<dbReference type="InterPro" id="IPR012020">
    <property type="entry name" value="ABHD4"/>
</dbReference>
<dbReference type="GO" id="GO:0048240">
    <property type="term" value="P:sperm capacitation"/>
    <property type="evidence" value="ECO:0007669"/>
    <property type="project" value="TreeGrafter"/>
</dbReference>
<keyword evidence="6" id="KW-1185">Reference proteome</keyword>
<dbReference type="OrthoDB" id="5954035at2759"/>
<proteinExistence type="inferred from homology"/>
<dbReference type="GO" id="GO:0036126">
    <property type="term" value="C:sperm flagellum"/>
    <property type="evidence" value="ECO:0007669"/>
    <property type="project" value="TreeGrafter"/>
</dbReference>
<protein>
    <submittedName>
        <fullName evidence="5">Abhydrolase domain-containing protein 2</fullName>
    </submittedName>
</protein>
<dbReference type="Pfam" id="PF00561">
    <property type="entry name" value="Abhydrolase_1"/>
    <property type="match status" value="1"/>
</dbReference>
<dbReference type="GO" id="GO:0008126">
    <property type="term" value="F:acetylesterase activity"/>
    <property type="evidence" value="ECO:0007669"/>
    <property type="project" value="TreeGrafter"/>
</dbReference>
<sequence>MYLEILLVSTATLIWWFRSLLREENGPKLPQLIFKEESRFTKEILDKVTILQEKYVTPLLWGRNGQWQTLAYGILGHRKSSRWRAKGYRETFQCMDGATISFDVFEPIVKHSSGADLTFLICPGIANSCESVYIRSFVQNAQNCGFRCYVLNHLGVVASVKLTSARLFSYGGTAEFAAMVDCALRQHPSSRAIALGFSMGGNVITCWLGESKEHQKKVLCAISVCQGYDIIRSRPVLLQWAGLRRAYMFSMARNMKRILARNRDILFSPEVLTRHPEIDIKAVFGATTLLEIDEYYTRVLKGYSSVDEMYVAESSAHKLREIHIPIMFVNALDDPIVPEELLDCVKDYASTHDNAIAVITQHGGHLGFFEGDSYLIPKPVSWLCRLVIQYTESVLTNEPQRSDKLANGHAAPMHRGDGAAPMHRGDCAAPMHRGDGDGPAVRSAKLLFTSPAAGRNFSDTPENPLD</sequence>
<keyword evidence="3" id="KW-0732">Signal</keyword>
<dbReference type="GO" id="GO:0047372">
    <property type="term" value="F:monoacylglycerol lipase activity"/>
    <property type="evidence" value="ECO:0007669"/>
    <property type="project" value="TreeGrafter"/>
</dbReference>
<dbReference type="GO" id="GO:0097524">
    <property type="term" value="C:sperm plasma membrane"/>
    <property type="evidence" value="ECO:0007669"/>
    <property type="project" value="TreeGrafter"/>
</dbReference>
<evidence type="ECO:0000256" key="2">
    <source>
        <dbReference type="PIRSR" id="PIRSR005211-1"/>
    </source>
</evidence>
<dbReference type="GO" id="GO:0043401">
    <property type="term" value="P:steroid hormone receptor signaling pathway"/>
    <property type="evidence" value="ECO:0007669"/>
    <property type="project" value="TreeGrafter"/>
</dbReference>
<dbReference type="InterPro" id="IPR050960">
    <property type="entry name" value="AB_hydrolase_4_sf"/>
</dbReference>
<dbReference type="PANTHER" id="PTHR10794:SF45">
    <property type="entry name" value="MONOACYLGLYCEROL LIPASE ABHD2"/>
    <property type="match status" value="1"/>
</dbReference>
<feature type="domain" description="AB hydrolase-1" evidence="4">
    <location>
        <begin position="119"/>
        <end position="267"/>
    </location>
</feature>
<accession>A0A1W0XB50</accession>
<evidence type="ECO:0000256" key="3">
    <source>
        <dbReference type="SAM" id="SignalP"/>
    </source>
</evidence>
<dbReference type="SUPFAM" id="SSF53474">
    <property type="entry name" value="alpha/beta-Hydrolases"/>
    <property type="match status" value="1"/>
</dbReference>
<dbReference type="InterPro" id="IPR029058">
    <property type="entry name" value="AB_hydrolase_fold"/>
</dbReference>
<evidence type="ECO:0000256" key="1">
    <source>
        <dbReference type="ARBA" id="ARBA00010884"/>
    </source>
</evidence>
<evidence type="ECO:0000259" key="4">
    <source>
        <dbReference type="Pfam" id="PF00561"/>
    </source>
</evidence>
<comment type="similarity">
    <text evidence="1">Belongs to the AB hydrolase superfamily. AB hydrolase 4 family.</text>
</comment>
<dbReference type="AlphaFoldDB" id="A0A1W0XB50"/>
<dbReference type="EMBL" id="MTYJ01000006">
    <property type="protein sequence ID" value="OQV24511.1"/>
    <property type="molecule type" value="Genomic_DNA"/>
</dbReference>
<feature type="active site" description="Charge relay system" evidence="2">
    <location>
        <position position="365"/>
    </location>
</feature>
<dbReference type="Proteomes" id="UP000192578">
    <property type="component" value="Unassembled WGS sequence"/>
</dbReference>
<evidence type="ECO:0000313" key="6">
    <source>
        <dbReference type="Proteomes" id="UP000192578"/>
    </source>
</evidence>
<dbReference type="GO" id="GO:0051792">
    <property type="term" value="P:medium-chain fatty acid biosynthetic process"/>
    <property type="evidence" value="ECO:0007669"/>
    <property type="project" value="TreeGrafter"/>
</dbReference>
<dbReference type="PANTHER" id="PTHR10794">
    <property type="entry name" value="ABHYDROLASE DOMAIN-CONTAINING PROTEIN"/>
    <property type="match status" value="1"/>
</dbReference>
<evidence type="ECO:0000313" key="5">
    <source>
        <dbReference type="EMBL" id="OQV24511.1"/>
    </source>
</evidence>
<reference evidence="6" key="1">
    <citation type="submission" date="2017-01" db="EMBL/GenBank/DDBJ databases">
        <title>Comparative genomics of anhydrobiosis in the tardigrade Hypsibius dujardini.</title>
        <authorList>
            <person name="Yoshida Y."/>
            <person name="Koutsovoulos G."/>
            <person name="Laetsch D."/>
            <person name="Stevens L."/>
            <person name="Kumar S."/>
            <person name="Horikawa D."/>
            <person name="Ishino K."/>
            <person name="Komine S."/>
            <person name="Tomita M."/>
            <person name="Blaxter M."/>
            <person name="Arakawa K."/>
        </authorList>
    </citation>
    <scope>NUCLEOTIDE SEQUENCE [LARGE SCALE GENOMIC DNA]</scope>
    <source>
        <strain evidence="6">Z151</strain>
    </source>
</reference>
<name>A0A1W0XB50_HYPEX</name>
<comment type="caution">
    <text evidence="5">The sequence shown here is derived from an EMBL/GenBank/DDBJ whole genome shotgun (WGS) entry which is preliminary data.</text>
</comment>
<dbReference type="PIRSF" id="PIRSF005211">
    <property type="entry name" value="Ab_hydro_YheT"/>
    <property type="match status" value="1"/>
</dbReference>
<dbReference type="GO" id="GO:0046464">
    <property type="term" value="P:acylglycerol catabolic process"/>
    <property type="evidence" value="ECO:0007669"/>
    <property type="project" value="TreeGrafter"/>
</dbReference>
<dbReference type="Gene3D" id="3.40.50.1820">
    <property type="entry name" value="alpha/beta hydrolase"/>
    <property type="match status" value="1"/>
</dbReference>
<feature type="chain" id="PRO_5012732186" evidence="3">
    <location>
        <begin position="23"/>
        <end position="466"/>
    </location>
</feature>
<feature type="active site" description="Charge relay system" evidence="2">
    <location>
        <position position="198"/>
    </location>
</feature>
<feature type="signal peptide" evidence="3">
    <location>
        <begin position="1"/>
        <end position="22"/>
    </location>
</feature>
<feature type="active site" description="Charge relay system" evidence="2">
    <location>
        <position position="334"/>
    </location>
</feature>